<name>A0AA35VY87_GEOBA</name>
<dbReference type="PANTHER" id="PTHR13489">
    <property type="entry name" value="MINI-CHROMOSOME MAINTENANCE COMPLEX-BINDING PROTEIN"/>
    <property type="match status" value="1"/>
</dbReference>
<dbReference type="AlphaFoldDB" id="A0AA35VY87"/>
<keyword evidence="4" id="KW-0539">Nucleus</keyword>
<dbReference type="Proteomes" id="UP001174909">
    <property type="component" value="Unassembled WGS sequence"/>
</dbReference>
<dbReference type="GO" id="GO:0003682">
    <property type="term" value="F:chromatin binding"/>
    <property type="evidence" value="ECO:0007669"/>
    <property type="project" value="TreeGrafter"/>
</dbReference>
<sequence length="621" mass="68262">MPVLVAEEWITAPLKVVRKLHEESAAASRDGAEQRVVEHFTELLQSEEAWTKIPCLNVTPLEQLGDGSLVRYRAMVQDQFGPELYLKYYTAVNSTTGHQSVVSRFPHAAEMLCLGIHVDDDSPDNVTGDRHTLYCVPIPAQTEWTRNAYGQCSAVDPVRESCQQLQQSQRGKRQLEDEEDEGEGEMEVEEKERGGGPETKRAREEGSLLGGRGQWGEAIRRSARPELPSSQRDWTALSTQGVCKQPVLTLFEGGEDGEEGVVGETAAERSAHCPPPSLVPRLHCILVTSLSHTNPLLPRQLPLPLPRDVYHSKFGGVAESRDLVLSLLTSALLGDSLAAEFSLLHLLSSVHGRSEVLALGKFALNLTNCPPTPTSPPPPLLPSPPSFPSSLHTLLSQLLTQSVLLPLSLSVMNTWRLSPRKDYSANRLVAGALQLIPGTHLLVDETALEPGRLSEVGVRNLAALGHVIQHQTVTYDFQFHTTEFKCDLPVMVLTEGKKSILKVECVLPLSPSPSSSPSSSSSLPSPTPTEQQLNAARLYLSLHRMLQYKLPPDVQKAVEEDFVAMRRTDANMTADKFHQLLCLARLVSLSYGCSELTLSHWNHAKHLENQRLARLQTVAAS</sequence>
<dbReference type="GO" id="GO:0006261">
    <property type="term" value="P:DNA-templated DNA replication"/>
    <property type="evidence" value="ECO:0007669"/>
    <property type="project" value="TreeGrafter"/>
</dbReference>
<evidence type="ECO:0000256" key="3">
    <source>
        <dbReference type="ARBA" id="ARBA00015405"/>
    </source>
</evidence>
<proteinExistence type="inferred from homology"/>
<comment type="subcellular location">
    <subcellularLocation>
        <location evidence="1">Nucleus</location>
    </subcellularLocation>
</comment>
<dbReference type="Pfam" id="PF09739">
    <property type="entry name" value="MCM_bind"/>
    <property type="match status" value="2"/>
</dbReference>
<organism evidence="6 7">
    <name type="scientific">Geodia barretti</name>
    <name type="common">Barrett's horny sponge</name>
    <dbReference type="NCBI Taxonomy" id="519541"/>
    <lineage>
        <taxon>Eukaryota</taxon>
        <taxon>Metazoa</taxon>
        <taxon>Porifera</taxon>
        <taxon>Demospongiae</taxon>
        <taxon>Heteroscleromorpha</taxon>
        <taxon>Tetractinellida</taxon>
        <taxon>Astrophorina</taxon>
        <taxon>Geodiidae</taxon>
        <taxon>Geodia</taxon>
    </lineage>
</organism>
<dbReference type="GO" id="GO:0005634">
    <property type="term" value="C:nucleus"/>
    <property type="evidence" value="ECO:0007669"/>
    <property type="project" value="UniProtKB-SubCell"/>
</dbReference>
<dbReference type="EMBL" id="CASHTH010000326">
    <property type="protein sequence ID" value="CAI7997769.1"/>
    <property type="molecule type" value="Genomic_DNA"/>
</dbReference>
<feature type="region of interest" description="Disordered" evidence="5">
    <location>
        <begin position="163"/>
        <end position="234"/>
    </location>
</feature>
<evidence type="ECO:0000256" key="4">
    <source>
        <dbReference type="ARBA" id="ARBA00023242"/>
    </source>
</evidence>
<feature type="compositionally biased region" description="Low complexity" evidence="5">
    <location>
        <begin position="510"/>
        <end position="524"/>
    </location>
</feature>
<feature type="compositionally biased region" description="Acidic residues" evidence="5">
    <location>
        <begin position="176"/>
        <end position="189"/>
    </location>
</feature>
<evidence type="ECO:0000313" key="7">
    <source>
        <dbReference type="Proteomes" id="UP001174909"/>
    </source>
</evidence>
<dbReference type="PANTHER" id="PTHR13489:SF0">
    <property type="entry name" value="MINI-CHROMOSOME MAINTENANCE COMPLEX-BINDING PROTEIN"/>
    <property type="match status" value="1"/>
</dbReference>
<protein>
    <recommendedName>
        <fullName evidence="3">Mini-chromosome maintenance complex-binding protein</fullName>
    </recommendedName>
</protein>
<dbReference type="InterPro" id="IPR019140">
    <property type="entry name" value="MCM_complex-bd"/>
</dbReference>
<comment type="similarity">
    <text evidence="2">Belongs to the MCMBP family.</text>
</comment>
<feature type="compositionally biased region" description="Basic and acidic residues" evidence="5">
    <location>
        <begin position="190"/>
        <end position="206"/>
    </location>
</feature>
<gene>
    <name evidence="6" type="ORF">GBAR_LOCUS2239</name>
</gene>
<evidence type="ECO:0000256" key="1">
    <source>
        <dbReference type="ARBA" id="ARBA00004123"/>
    </source>
</evidence>
<evidence type="ECO:0000256" key="5">
    <source>
        <dbReference type="SAM" id="MobiDB-lite"/>
    </source>
</evidence>
<evidence type="ECO:0000313" key="6">
    <source>
        <dbReference type="EMBL" id="CAI7997769.1"/>
    </source>
</evidence>
<feature type="region of interest" description="Disordered" evidence="5">
    <location>
        <begin position="510"/>
        <end position="529"/>
    </location>
</feature>
<accession>A0AA35VY87</accession>
<reference evidence="6" key="1">
    <citation type="submission" date="2023-03" db="EMBL/GenBank/DDBJ databases">
        <authorList>
            <person name="Steffen K."/>
            <person name="Cardenas P."/>
        </authorList>
    </citation>
    <scope>NUCLEOTIDE SEQUENCE</scope>
</reference>
<comment type="caution">
    <text evidence="6">The sequence shown here is derived from an EMBL/GenBank/DDBJ whole genome shotgun (WGS) entry which is preliminary data.</text>
</comment>
<evidence type="ECO:0000256" key="2">
    <source>
        <dbReference type="ARBA" id="ARBA00007925"/>
    </source>
</evidence>
<keyword evidence="7" id="KW-1185">Reference proteome</keyword>